<evidence type="ECO:0000259" key="1">
    <source>
        <dbReference type="Pfam" id="PF12262"/>
    </source>
</evidence>
<sequence length="944" mass="96414">MFKKTLLSLAVASSVGLTGCFSDGTTGKNANPDYPIENPDFAGKTWPIFNPLTSELPVPNDLLFDSEQGDGTFGVGDTTPPVTTALNELSGASTVAPAVIQFNGQLDPSTVVYGQTVFLVELAYASGDPVQGLSNQEPPTVAGLATARADVETLSGTSAIRILPLKPLNPRKRYVAVVTKGVTDINGDPIVSSPSYTSLTDPDGALGNPALAPVKALINGLWEATAQGFFAAAQIPLTADDIAISYSFTTSNDEKVLQYIAEPGAWFADQLLTFVKVSAAKAAVAGGAQGFDQVSAAVNGALNAFPSDGIKAALAPAFDVPPPQGCQGLSGETAINCIAPGIASQIAGILPTPTPDNRDASDFNLGTPQPVAMVSAVAGSVYSSFKAQVEVGGGTAPDVLAVQGTVSLPYYLGTSGQDILADSWKADNVIAAGLNDQFKDIGLQIPHADPTRTTSVNYVFPFPKKTADVDVPVLIIYPQSNATKGVVMYQHGITTDRSAALSFGTAMATLGYTVVAIDQPVHGVAAFTAEEQDALAGKLLTKAAAANPAISNDAETRAALIAGTFKVGVLLQIQAQLEAGGAPAPALGITDPTDQAQINAALQSVLAGNAGADAQTALGSALSLENTVANAGSTVPGLAPMTGNERHFGFFAPQPGSLAAIDYDAGTGDSGSMFINLVNFTNTRDNMRQSAVDQMNLRVSLADLDLGPLGGADLSNARFNFVGHSLGTITGAPFVSAVNTDQLPAVVTSGGPVPSSYNNIDAVTMLTPGGGVVRLLENSRSFAPRILAGLGQNGLAQGDASLEAFLNVFQATIDTADPINFVDNLAASTPAYTQFEVEGDTVIPNAADEAVWGIPSLSATVPGSQSGLPVSVTVNSFNAPLAGSRPLSMMYVDGVADVMYNAMTQANFPASEGGDPLSHATPVSGEPASAFATMVLGADATFTP</sequence>
<dbReference type="Gene3D" id="3.40.50.1820">
    <property type="entry name" value="alpha/beta hydrolase"/>
    <property type="match status" value="1"/>
</dbReference>
<dbReference type="PROSITE" id="PS51257">
    <property type="entry name" value="PROKAR_LIPOPROTEIN"/>
    <property type="match status" value="1"/>
</dbReference>
<protein>
    <recommendedName>
        <fullName evidence="1">Bacterial virulence factor lipase N-terminal domain-containing protein</fullName>
    </recommendedName>
</protein>
<organism evidence="2 3">
    <name type="scientific">Marinobacter xestospongiae</name>
    <dbReference type="NCBI Taxonomy" id="994319"/>
    <lineage>
        <taxon>Bacteria</taxon>
        <taxon>Pseudomonadati</taxon>
        <taxon>Pseudomonadota</taxon>
        <taxon>Gammaproteobacteria</taxon>
        <taxon>Pseudomonadales</taxon>
        <taxon>Marinobacteraceae</taxon>
        <taxon>Marinobacter</taxon>
    </lineage>
</organism>
<feature type="domain" description="Bacterial virulence factor lipase N-terminal" evidence="1">
    <location>
        <begin position="57"/>
        <end position="221"/>
    </location>
</feature>
<dbReference type="SUPFAM" id="SSF53474">
    <property type="entry name" value="alpha/beta-Hydrolases"/>
    <property type="match status" value="1"/>
</dbReference>
<dbReference type="InterPro" id="IPR025920">
    <property type="entry name" value="Lipase_bact_N"/>
</dbReference>
<keyword evidence="3" id="KW-1185">Reference proteome</keyword>
<accession>A0ABU3VTU9</accession>
<proteinExistence type="predicted"/>
<comment type="caution">
    <text evidence="2">The sequence shown here is derived from an EMBL/GenBank/DDBJ whole genome shotgun (WGS) entry which is preliminary data.</text>
</comment>
<reference evidence="2 3" key="1">
    <citation type="submission" date="2023-10" db="EMBL/GenBank/DDBJ databases">
        <title>Characteristics and mechanism of a salt-tolerant marine origin heterotrophic nitrifying- aerobic denitrifying bacteria Marinobacter xestospongiae HN1.</title>
        <authorList>
            <person name="Qi R."/>
        </authorList>
    </citation>
    <scope>NUCLEOTIDE SEQUENCE [LARGE SCALE GENOMIC DNA]</scope>
    <source>
        <strain evidence="2 3">HN1</strain>
    </source>
</reference>
<dbReference type="InterPro" id="IPR029058">
    <property type="entry name" value="AB_hydrolase_fold"/>
</dbReference>
<evidence type="ECO:0000313" key="2">
    <source>
        <dbReference type="EMBL" id="MDV2077696.1"/>
    </source>
</evidence>
<gene>
    <name evidence="2" type="ORF">RYS15_03340</name>
</gene>
<name>A0ABU3VTU9_9GAMM</name>
<dbReference type="Pfam" id="PF12262">
    <property type="entry name" value="Lipase_bact_N"/>
    <property type="match status" value="1"/>
</dbReference>
<dbReference type="EMBL" id="JAWIIJ010000002">
    <property type="protein sequence ID" value="MDV2077696.1"/>
    <property type="molecule type" value="Genomic_DNA"/>
</dbReference>
<dbReference type="Proteomes" id="UP001269819">
    <property type="component" value="Unassembled WGS sequence"/>
</dbReference>
<evidence type="ECO:0000313" key="3">
    <source>
        <dbReference type="Proteomes" id="UP001269819"/>
    </source>
</evidence>
<dbReference type="RefSeq" id="WP_316972584.1">
    <property type="nucleotide sequence ID" value="NZ_JAWIIJ010000002.1"/>
</dbReference>